<accession>A0A2I0BAD1</accession>
<keyword evidence="3" id="KW-0808">Transferase</keyword>
<evidence type="ECO:0000313" key="3">
    <source>
        <dbReference type="EMBL" id="PKA64746.1"/>
    </source>
</evidence>
<sequence>MVAVDGLCAGLRCSLIAILVLAALKLDPARANFYQNTFFNWGSQNSAIWGDGDNLVLVLTKASALTWNFSNPEGLSTACQSEYSRTTRTRASPSPARRPSELTQACGMQITGQREEGWRKSTGPVPLLWPDTEGCS</sequence>
<evidence type="ECO:0000256" key="1">
    <source>
        <dbReference type="SAM" id="MobiDB-lite"/>
    </source>
</evidence>
<dbReference type="GO" id="GO:0016762">
    <property type="term" value="F:xyloglucan:xyloglucosyl transferase activity"/>
    <property type="evidence" value="ECO:0007669"/>
    <property type="project" value="UniProtKB-EC"/>
</dbReference>
<evidence type="ECO:0000313" key="4">
    <source>
        <dbReference type="Proteomes" id="UP000236161"/>
    </source>
</evidence>
<feature type="chain" id="PRO_5014130596" evidence="2">
    <location>
        <begin position="32"/>
        <end position="136"/>
    </location>
</feature>
<keyword evidence="2" id="KW-0732">Signal</keyword>
<dbReference type="AlphaFoldDB" id="A0A2I0BAD1"/>
<name>A0A2I0BAD1_9ASPA</name>
<keyword evidence="4" id="KW-1185">Reference proteome</keyword>
<reference evidence="3 4" key="1">
    <citation type="journal article" date="2017" name="Nature">
        <title>The Apostasia genome and the evolution of orchids.</title>
        <authorList>
            <person name="Zhang G.Q."/>
            <person name="Liu K.W."/>
            <person name="Li Z."/>
            <person name="Lohaus R."/>
            <person name="Hsiao Y.Y."/>
            <person name="Niu S.C."/>
            <person name="Wang J.Y."/>
            <person name="Lin Y.C."/>
            <person name="Xu Q."/>
            <person name="Chen L.J."/>
            <person name="Yoshida K."/>
            <person name="Fujiwara S."/>
            <person name="Wang Z.W."/>
            <person name="Zhang Y.Q."/>
            <person name="Mitsuda N."/>
            <person name="Wang M."/>
            <person name="Liu G.H."/>
            <person name="Pecoraro L."/>
            <person name="Huang H.X."/>
            <person name="Xiao X.J."/>
            <person name="Lin M."/>
            <person name="Wu X.Y."/>
            <person name="Wu W.L."/>
            <person name="Chen Y.Y."/>
            <person name="Chang S.B."/>
            <person name="Sakamoto S."/>
            <person name="Ohme-Takagi M."/>
            <person name="Yagi M."/>
            <person name="Zeng S.J."/>
            <person name="Shen C.Y."/>
            <person name="Yeh C.M."/>
            <person name="Luo Y.B."/>
            <person name="Tsai W.C."/>
            <person name="Van de Peer Y."/>
            <person name="Liu Z.J."/>
        </authorList>
    </citation>
    <scope>NUCLEOTIDE SEQUENCE [LARGE SCALE GENOMIC DNA]</scope>
    <source>
        <strain evidence="4">cv. Shenzhen</strain>
        <tissue evidence="3">Stem</tissue>
    </source>
</reference>
<gene>
    <name evidence="3" type="ORF">AXF42_Ash020370</name>
</gene>
<dbReference type="EC" id="2.4.1.207" evidence="3"/>
<feature type="signal peptide" evidence="2">
    <location>
        <begin position="1"/>
        <end position="31"/>
    </location>
</feature>
<dbReference type="EMBL" id="KZ451902">
    <property type="protein sequence ID" value="PKA64746.1"/>
    <property type="molecule type" value="Genomic_DNA"/>
</dbReference>
<evidence type="ECO:0000256" key="2">
    <source>
        <dbReference type="SAM" id="SignalP"/>
    </source>
</evidence>
<proteinExistence type="predicted"/>
<feature type="compositionally biased region" description="Low complexity" evidence="1">
    <location>
        <begin position="84"/>
        <end position="97"/>
    </location>
</feature>
<dbReference type="Proteomes" id="UP000236161">
    <property type="component" value="Unassembled WGS sequence"/>
</dbReference>
<organism evidence="3 4">
    <name type="scientific">Apostasia shenzhenica</name>
    <dbReference type="NCBI Taxonomy" id="1088818"/>
    <lineage>
        <taxon>Eukaryota</taxon>
        <taxon>Viridiplantae</taxon>
        <taxon>Streptophyta</taxon>
        <taxon>Embryophyta</taxon>
        <taxon>Tracheophyta</taxon>
        <taxon>Spermatophyta</taxon>
        <taxon>Magnoliopsida</taxon>
        <taxon>Liliopsida</taxon>
        <taxon>Asparagales</taxon>
        <taxon>Orchidaceae</taxon>
        <taxon>Apostasioideae</taxon>
        <taxon>Apostasia</taxon>
    </lineage>
</organism>
<feature type="region of interest" description="Disordered" evidence="1">
    <location>
        <begin position="80"/>
        <end position="136"/>
    </location>
</feature>
<protein>
    <submittedName>
        <fullName evidence="3">Xyloglucan:xyloglucosyl transferase</fullName>
        <ecNumber evidence="3">2.4.1.207</ecNumber>
    </submittedName>
</protein>
<keyword evidence="3" id="KW-0328">Glycosyltransferase</keyword>